<evidence type="ECO:0000313" key="2">
    <source>
        <dbReference type="EMBL" id="AZG68438.1"/>
    </source>
</evidence>
<organism evidence="2 3">
    <name type="scientific">Mycoplasma struthionis</name>
    <dbReference type="NCBI Taxonomy" id="538220"/>
    <lineage>
        <taxon>Bacteria</taxon>
        <taxon>Bacillati</taxon>
        <taxon>Mycoplasmatota</taxon>
        <taxon>Mollicutes</taxon>
        <taxon>Mycoplasmataceae</taxon>
        <taxon>Mycoplasma</taxon>
    </lineage>
</organism>
<accession>A0A3G8LIF4</accession>
<reference evidence="2 3" key="1">
    <citation type="submission" date="2018-11" db="EMBL/GenBank/DDBJ databases">
        <title>Genome sequence of Mycoplasma struthionis sp. nov.</title>
        <authorList>
            <person name="Spergser J."/>
        </authorList>
    </citation>
    <scope>NUCLEOTIDE SEQUENCE [LARGE SCALE GENOMIC DNA]</scope>
    <source>
        <strain evidence="2 3">237IA</strain>
    </source>
</reference>
<keyword evidence="1" id="KW-1133">Transmembrane helix</keyword>
<dbReference type="KEGG" id="mstr:EGN60_00385"/>
<gene>
    <name evidence="2" type="ORF">EGN60_00385</name>
</gene>
<name>A0A3G8LIF4_9MOLU</name>
<evidence type="ECO:0000313" key="3">
    <source>
        <dbReference type="Proteomes" id="UP000275883"/>
    </source>
</evidence>
<dbReference type="AlphaFoldDB" id="A0A3G8LIF4"/>
<dbReference type="EMBL" id="CP034044">
    <property type="protein sequence ID" value="AZG68438.1"/>
    <property type="molecule type" value="Genomic_DNA"/>
</dbReference>
<proteinExistence type="predicted"/>
<keyword evidence="3" id="KW-1185">Reference proteome</keyword>
<keyword evidence="1" id="KW-0812">Transmembrane</keyword>
<evidence type="ECO:0000256" key="1">
    <source>
        <dbReference type="SAM" id="Phobius"/>
    </source>
</evidence>
<feature type="transmembrane region" description="Helical" evidence="1">
    <location>
        <begin position="20"/>
        <end position="43"/>
    </location>
</feature>
<protein>
    <submittedName>
        <fullName evidence="2">Uncharacterized protein</fullName>
    </submittedName>
</protein>
<dbReference type="Proteomes" id="UP000275883">
    <property type="component" value="Chromosome"/>
</dbReference>
<dbReference type="RefSeq" id="WP_124724133.1">
    <property type="nucleotide sequence ID" value="NZ_CP034044.1"/>
</dbReference>
<keyword evidence="1" id="KW-0472">Membrane</keyword>
<sequence>MDNLNEANKTKPLSKKKKVVSTTILLSFSVLTIASTVTIPLAINKHKVYKKTKYFNDFYLDKDPKIEKINDDEQLVTFRNTPSNEAKIMSLEPKILKGISSLKKENGIKYSLSLNFHSIGNEFKKYYDSLNNNESHKLNEVQVPLGVESYIYELDLLNILNLINNKAKKEFDQALFLRSISSINFSMTYFFKKDNKIFYYDHINEYIGYSIVEFFKNIRIWLSAFIDSNPDAIIKINKASLKAKVKINPESHKIEDLKFENEIVLKTENRKPQR</sequence>